<accession>A0A168BJX5</accession>
<dbReference type="STRING" id="1081109.A0A168BJX5"/>
<dbReference type="InterPro" id="IPR017937">
    <property type="entry name" value="Thioredoxin_CS"/>
</dbReference>
<dbReference type="Gene3D" id="3.40.30.10">
    <property type="entry name" value="Glutaredoxin"/>
    <property type="match status" value="1"/>
</dbReference>
<dbReference type="PROSITE" id="PS00194">
    <property type="entry name" value="THIOREDOXIN_1"/>
    <property type="match status" value="1"/>
</dbReference>
<dbReference type="PROSITE" id="PS51352">
    <property type="entry name" value="THIOREDOXIN_2"/>
    <property type="match status" value="1"/>
</dbReference>
<dbReference type="InterPro" id="IPR036249">
    <property type="entry name" value="Thioredoxin-like_sf"/>
</dbReference>
<protein>
    <submittedName>
        <fullName evidence="4">Thioredoxin</fullName>
    </submittedName>
</protein>
<comment type="similarity">
    <text evidence="1">Belongs to the thioredoxin family.</text>
</comment>
<feature type="domain" description="Thioredoxin" evidence="3">
    <location>
        <begin position="9"/>
        <end position="138"/>
    </location>
</feature>
<dbReference type="OrthoDB" id="10263751at2759"/>
<evidence type="ECO:0000313" key="4">
    <source>
        <dbReference type="EMBL" id="KZZ95401.1"/>
    </source>
</evidence>
<dbReference type="Proteomes" id="UP000078544">
    <property type="component" value="Unassembled WGS sequence"/>
</dbReference>
<gene>
    <name evidence="4" type="ORF">AAL_04632</name>
</gene>
<proteinExistence type="inferred from homology"/>
<keyword evidence="2" id="KW-1015">Disulfide bond</keyword>
<evidence type="ECO:0000256" key="1">
    <source>
        <dbReference type="ARBA" id="ARBA00008987"/>
    </source>
</evidence>
<dbReference type="PRINTS" id="PR00421">
    <property type="entry name" value="THIOREDOXIN"/>
</dbReference>
<dbReference type="CDD" id="cd02947">
    <property type="entry name" value="TRX_family"/>
    <property type="match status" value="1"/>
</dbReference>
<comment type="caution">
    <text evidence="4">The sequence shown here is derived from an EMBL/GenBank/DDBJ whole genome shotgun (WGS) entry which is preliminary data.</text>
</comment>
<evidence type="ECO:0000256" key="2">
    <source>
        <dbReference type="ARBA" id="ARBA00023157"/>
    </source>
</evidence>
<dbReference type="SUPFAM" id="SSF52833">
    <property type="entry name" value="Thioredoxin-like"/>
    <property type="match status" value="1"/>
</dbReference>
<evidence type="ECO:0000313" key="5">
    <source>
        <dbReference type="Proteomes" id="UP000078544"/>
    </source>
</evidence>
<evidence type="ECO:0000259" key="3">
    <source>
        <dbReference type="PROSITE" id="PS51352"/>
    </source>
</evidence>
<sequence length="138" mass="15000">MPSSRLFSSVVRSGVPPASVSRAFHSSSARRIVHHIKTAQDFQKAVSENDAVLVECFASWCGPCKAIAPVVTKLSEEASFKDKIHFVKLDTDELDTVAQQLGVRAMPTFFFFRGGKKVDELIGAQPPALLEGLKKLAA</sequence>
<reference evidence="4 5" key="1">
    <citation type="journal article" date="2016" name="Genome Biol. Evol.">
        <title>Divergent and convergent evolution of fungal pathogenicity.</title>
        <authorList>
            <person name="Shang Y."/>
            <person name="Xiao G."/>
            <person name="Zheng P."/>
            <person name="Cen K."/>
            <person name="Zhan S."/>
            <person name="Wang C."/>
        </authorList>
    </citation>
    <scope>NUCLEOTIDE SEQUENCE [LARGE SCALE GENOMIC DNA]</scope>
    <source>
        <strain evidence="4 5">RCEF 2490</strain>
    </source>
</reference>
<keyword evidence="5" id="KW-1185">Reference proteome</keyword>
<dbReference type="EMBL" id="AZGY01000009">
    <property type="protein sequence ID" value="KZZ95401.1"/>
    <property type="molecule type" value="Genomic_DNA"/>
</dbReference>
<dbReference type="PANTHER" id="PTHR46115">
    <property type="entry name" value="THIOREDOXIN-LIKE PROTEIN 1"/>
    <property type="match status" value="1"/>
</dbReference>
<dbReference type="Pfam" id="PF00085">
    <property type="entry name" value="Thioredoxin"/>
    <property type="match status" value="1"/>
</dbReference>
<name>A0A168BJX5_9HYPO</name>
<organism evidence="4 5">
    <name type="scientific">Moelleriella libera RCEF 2490</name>
    <dbReference type="NCBI Taxonomy" id="1081109"/>
    <lineage>
        <taxon>Eukaryota</taxon>
        <taxon>Fungi</taxon>
        <taxon>Dikarya</taxon>
        <taxon>Ascomycota</taxon>
        <taxon>Pezizomycotina</taxon>
        <taxon>Sordariomycetes</taxon>
        <taxon>Hypocreomycetidae</taxon>
        <taxon>Hypocreales</taxon>
        <taxon>Clavicipitaceae</taxon>
        <taxon>Moelleriella</taxon>
    </lineage>
</organism>
<dbReference type="AlphaFoldDB" id="A0A168BJX5"/>
<dbReference type="FunFam" id="3.40.30.10:FF:000245">
    <property type="entry name" value="Thioredoxin"/>
    <property type="match status" value="1"/>
</dbReference>
<dbReference type="InterPro" id="IPR013766">
    <property type="entry name" value="Thioredoxin_domain"/>
</dbReference>